<dbReference type="Gramene" id="PGSC0003DMT400097010">
    <property type="protein sequence ID" value="PGSC0003DMT400097010"/>
    <property type="gene ID" value="PGSC0003DMG400046581"/>
</dbReference>
<feature type="compositionally biased region" description="Basic residues" evidence="1">
    <location>
        <begin position="26"/>
        <end position="42"/>
    </location>
</feature>
<keyword evidence="2" id="KW-0812">Transmembrane</keyword>
<keyword evidence="2" id="KW-1133">Transmembrane helix</keyword>
<dbReference type="AlphaFoldDB" id="M1DZQ3"/>
<keyword evidence="4" id="KW-1185">Reference proteome</keyword>
<accession>M1DZQ3</accession>
<evidence type="ECO:0000256" key="2">
    <source>
        <dbReference type="SAM" id="Phobius"/>
    </source>
</evidence>
<evidence type="ECO:0000313" key="3">
    <source>
        <dbReference type="EnsemblPlants" id="PGSC0003DMT400097010"/>
    </source>
</evidence>
<dbReference type="Proteomes" id="UP000011115">
    <property type="component" value="Unassembled WGS sequence"/>
</dbReference>
<proteinExistence type="predicted"/>
<keyword evidence="2" id="KW-0472">Membrane</keyword>
<dbReference type="PaxDb" id="4113-PGSC0003DMT400097010"/>
<protein>
    <submittedName>
        <fullName evidence="3">'chromo' domain containing protein</fullName>
    </submittedName>
</protein>
<evidence type="ECO:0000313" key="4">
    <source>
        <dbReference type="Proteomes" id="UP000011115"/>
    </source>
</evidence>
<dbReference type="EnsemblPlants" id="PGSC0003DMT400097010">
    <property type="protein sequence ID" value="PGSC0003DMT400097010"/>
    <property type="gene ID" value="PGSC0003DMG400046581"/>
</dbReference>
<reference evidence="4" key="1">
    <citation type="journal article" date="2011" name="Nature">
        <title>Genome sequence and analysis of the tuber crop potato.</title>
        <authorList>
            <consortium name="The Potato Genome Sequencing Consortium"/>
        </authorList>
    </citation>
    <scope>NUCLEOTIDE SEQUENCE [LARGE SCALE GENOMIC DNA]</scope>
    <source>
        <strain evidence="4">cv. DM1-3 516 R44</strain>
    </source>
</reference>
<reference evidence="3" key="2">
    <citation type="submission" date="2015-06" db="UniProtKB">
        <authorList>
            <consortium name="EnsemblPlants"/>
        </authorList>
    </citation>
    <scope>IDENTIFICATION</scope>
    <source>
        <strain evidence="3">DM1-3 516 R44</strain>
    </source>
</reference>
<dbReference type="HOGENOM" id="CLU_143142_0_0_1"/>
<evidence type="ECO:0000256" key="1">
    <source>
        <dbReference type="SAM" id="MobiDB-lite"/>
    </source>
</evidence>
<name>M1DZQ3_SOLTU</name>
<feature type="region of interest" description="Disordered" evidence="1">
    <location>
        <begin position="17"/>
        <end position="58"/>
    </location>
</feature>
<feature type="transmembrane region" description="Helical" evidence="2">
    <location>
        <begin position="132"/>
        <end position="149"/>
    </location>
</feature>
<dbReference type="InParanoid" id="M1DZQ3"/>
<organism evidence="3 4">
    <name type="scientific">Solanum tuberosum</name>
    <name type="common">Potato</name>
    <dbReference type="NCBI Taxonomy" id="4113"/>
    <lineage>
        <taxon>Eukaryota</taxon>
        <taxon>Viridiplantae</taxon>
        <taxon>Streptophyta</taxon>
        <taxon>Embryophyta</taxon>
        <taxon>Tracheophyta</taxon>
        <taxon>Spermatophyta</taxon>
        <taxon>Magnoliopsida</taxon>
        <taxon>eudicotyledons</taxon>
        <taxon>Gunneridae</taxon>
        <taxon>Pentapetalae</taxon>
        <taxon>asterids</taxon>
        <taxon>lamiids</taxon>
        <taxon>Solanales</taxon>
        <taxon>Solanaceae</taxon>
        <taxon>Solanoideae</taxon>
        <taxon>Solaneae</taxon>
        <taxon>Solanum</taxon>
    </lineage>
</organism>
<sequence length="155" mass="16708">MVNITYNGVRPVAPVNAPAEESAARGHGRGRGRGRSRGRGHGRVAPARDKAETTGVPPIDPMLAQQIMSFLKGLVGPGVLHSSQETQAPANLPIAITVPKVGGNVGLHTGSVSRAQPRTVIKVTVRDVSRELHLIIIILCFFFHFSKYARSYLYH</sequence>